<feature type="transmembrane region" description="Helical" evidence="1">
    <location>
        <begin position="20"/>
        <end position="40"/>
    </location>
</feature>
<protein>
    <submittedName>
        <fullName evidence="2">Uncharacterized protein</fullName>
    </submittedName>
</protein>
<feature type="transmembrane region" description="Helical" evidence="1">
    <location>
        <begin position="52"/>
        <end position="75"/>
    </location>
</feature>
<proteinExistence type="predicted"/>
<reference evidence="2 3" key="1">
    <citation type="submission" date="2018-09" db="EMBL/GenBank/DDBJ databases">
        <title>Genomic Encyclopedia of Archaeal and Bacterial Type Strains, Phase II (KMG-II): from individual species to whole genera.</title>
        <authorList>
            <person name="Goeker M."/>
        </authorList>
    </citation>
    <scope>NUCLEOTIDE SEQUENCE [LARGE SCALE GENOMIC DNA]</scope>
    <source>
        <strain evidence="2 3">DSM 27148</strain>
    </source>
</reference>
<comment type="caution">
    <text evidence="2">The sequence shown here is derived from an EMBL/GenBank/DDBJ whole genome shotgun (WGS) entry which is preliminary data.</text>
</comment>
<feature type="transmembrane region" description="Helical" evidence="1">
    <location>
        <begin position="81"/>
        <end position="103"/>
    </location>
</feature>
<accession>A0A419W410</accession>
<name>A0A419W410_9BACT</name>
<keyword evidence="1" id="KW-1133">Transmembrane helix</keyword>
<gene>
    <name evidence="2" type="ORF">BC643_0527</name>
</gene>
<dbReference type="Proteomes" id="UP000283387">
    <property type="component" value="Unassembled WGS sequence"/>
</dbReference>
<keyword evidence="1" id="KW-0472">Membrane</keyword>
<keyword evidence="3" id="KW-1185">Reference proteome</keyword>
<dbReference type="AlphaFoldDB" id="A0A419W410"/>
<evidence type="ECO:0000256" key="1">
    <source>
        <dbReference type="SAM" id="Phobius"/>
    </source>
</evidence>
<evidence type="ECO:0000313" key="3">
    <source>
        <dbReference type="Proteomes" id="UP000283387"/>
    </source>
</evidence>
<organism evidence="2 3">
    <name type="scientific">Mangrovibacterium diazotrophicum</name>
    <dbReference type="NCBI Taxonomy" id="1261403"/>
    <lineage>
        <taxon>Bacteria</taxon>
        <taxon>Pseudomonadati</taxon>
        <taxon>Bacteroidota</taxon>
        <taxon>Bacteroidia</taxon>
        <taxon>Marinilabiliales</taxon>
        <taxon>Prolixibacteraceae</taxon>
        <taxon>Mangrovibacterium</taxon>
    </lineage>
</organism>
<sequence>MYTGKENRESEQEILEPDGSIAALIGKILFFSPGLLILIVAFSAKLGQSNPFVMLILFLLGGIVGLIGFIVYLVAAKGLKGKILTILTGIIFYVSVLPIIWGVNGLRERIYVYNNREKLEIIANNLLTDQISVDEANEMLKSEGSILTVVCVPEEHKHVLFLLGGMIDNCAGFSYSLTDDKPLQNCCGDLVSWKKILTNWYKWRTT</sequence>
<dbReference type="OrthoDB" id="9985905at2"/>
<dbReference type="RefSeq" id="WP_147377116.1">
    <property type="nucleotide sequence ID" value="NZ_RAPN01000001.1"/>
</dbReference>
<dbReference type="EMBL" id="RAPN01000001">
    <property type="protein sequence ID" value="RKD90191.1"/>
    <property type="molecule type" value="Genomic_DNA"/>
</dbReference>
<keyword evidence="1" id="KW-0812">Transmembrane</keyword>
<evidence type="ECO:0000313" key="2">
    <source>
        <dbReference type="EMBL" id="RKD90191.1"/>
    </source>
</evidence>